<evidence type="ECO:0000256" key="5">
    <source>
        <dbReference type="ARBA" id="ARBA00022679"/>
    </source>
</evidence>
<dbReference type="InterPro" id="IPR029044">
    <property type="entry name" value="Nucleotide-diphossugar_trans"/>
</dbReference>
<organism evidence="13 15">
    <name type="scientific">Didymodactylos carnosus</name>
    <dbReference type="NCBI Taxonomy" id="1234261"/>
    <lineage>
        <taxon>Eukaryota</taxon>
        <taxon>Metazoa</taxon>
        <taxon>Spiralia</taxon>
        <taxon>Gnathifera</taxon>
        <taxon>Rotifera</taxon>
        <taxon>Eurotatoria</taxon>
        <taxon>Bdelloidea</taxon>
        <taxon>Philodinida</taxon>
        <taxon>Philodinidae</taxon>
        <taxon>Didymodactylos</taxon>
    </lineage>
</organism>
<reference evidence="13" key="1">
    <citation type="submission" date="2021-02" db="EMBL/GenBank/DDBJ databases">
        <authorList>
            <person name="Nowell W R."/>
        </authorList>
    </citation>
    <scope>NUCLEOTIDE SEQUENCE</scope>
</reference>
<dbReference type="EMBL" id="CAJNOK010025446">
    <property type="protein sequence ID" value="CAF1390189.1"/>
    <property type="molecule type" value="Genomic_DNA"/>
</dbReference>
<dbReference type="PANTHER" id="PTHR19300:SF57">
    <property type="entry name" value="BETA-1,4-N-ACETYLGALACTOSAMINYLTRANSFERASE"/>
    <property type="match status" value="1"/>
</dbReference>
<comment type="subcellular location">
    <subcellularLocation>
        <location evidence="1">Membrane</location>
        <topology evidence="1">Single-pass type II membrane protein</topology>
    </subcellularLocation>
</comment>
<feature type="non-terminal residue" evidence="13">
    <location>
        <position position="1"/>
    </location>
</feature>
<gene>
    <name evidence="13" type="ORF">OVA965_LOCUS32533</name>
    <name evidence="14" type="ORF">TMI583_LOCUS33396</name>
</gene>
<dbReference type="Pfam" id="PF02709">
    <property type="entry name" value="Glyco_transf_7C"/>
    <property type="match status" value="1"/>
</dbReference>
<dbReference type="InterPro" id="IPR027791">
    <property type="entry name" value="Galactosyl_T_C"/>
</dbReference>
<accession>A0A8S2F8R7</accession>
<feature type="domain" description="Galactosyltransferase C-terminal" evidence="11">
    <location>
        <begin position="53"/>
        <end position="130"/>
    </location>
</feature>
<keyword evidence="10" id="KW-0325">Glycoprotein</keyword>
<keyword evidence="4" id="KW-0328">Glycosyltransferase</keyword>
<comment type="similarity">
    <text evidence="3">Belongs to the glycosyltransferase 7 family.</text>
</comment>
<evidence type="ECO:0000259" key="12">
    <source>
        <dbReference type="Pfam" id="PF13733"/>
    </source>
</evidence>
<dbReference type="InterPro" id="IPR003859">
    <property type="entry name" value="Galactosyl_T"/>
</dbReference>
<keyword evidence="6" id="KW-0812">Transmembrane</keyword>
<evidence type="ECO:0000256" key="3">
    <source>
        <dbReference type="ARBA" id="ARBA00005735"/>
    </source>
</evidence>
<dbReference type="GO" id="GO:0016020">
    <property type="term" value="C:membrane"/>
    <property type="evidence" value="ECO:0007669"/>
    <property type="project" value="UniProtKB-SubCell"/>
</dbReference>
<comment type="caution">
    <text evidence="13">The sequence shown here is derived from an EMBL/GenBank/DDBJ whole genome shotgun (WGS) entry which is preliminary data.</text>
</comment>
<proteinExistence type="inferred from homology"/>
<dbReference type="PRINTS" id="PR02050">
    <property type="entry name" value="B14GALTRFASE"/>
</dbReference>
<dbReference type="Proteomes" id="UP000682733">
    <property type="component" value="Unassembled WGS sequence"/>
</dbReference>
<evidence type="ECO:0000256" key="4">
    <source>
        <dbReference type="ARBA" id="ARBA00022676"/>
    </source>
</evidence>
<evidence type="ECO:0000256" key="6">
    <source>
        <dbReference type="ARBA" id="ARBA00022692"/>
    </source>
</evidence>
<keyword evidence="7" id="KW-0735">Signal-anchor</keyword>
<name>A0A8S2F8R7_9BILA</name>
<dbReference type="Gene3D" id="3.90.550.10">
    <property type="entry name" value="Spore Coat Polysaccharide Biosynthesis Protein SpsA, Chain A"/>
    <property type="match status" value="1"/>
</dbReference>
<dbReference type="Proteomes" id="UP000677228">
    <property type="component" value="Unassembled WGS sequence"/>
</dbReference>
<dbReference type="GO" id="GO:0008378">
    <property type="term" value="F:galactosyltransferase activity"/>
    <property type="evidence" value="ECO:0007669"/>
    <property type="project" value="TreeGrafter"/>
</dbReference>
<evidence type="ECO:0000256" key="7">
    <source>
        <dbReference type="ARBA" id="ARBA00022968"/>
    </source>
</evidence>
<keyword evidence="9" id="KW-0472">Membrane</keyword>
<dbReference type="SUPFAM" id="SSF53448">
    <property type="entry name" value="Nucleotide-diphospho-sugar transferases"/>
    <property type="match status" value="1"/>
</dbReference>
<dbReference type="GO" id="GO:0005975">
    <property type="term" value="P:carbohydrate metabolic process"/>
    <property type="evidence" value="ECO:0007669"/>
    <property type="project" value="InterPro"/>
</dbReference>
<dbReference type="AlphaFoldDB" id="A0A8S2F8R7"/>
<evidence type="ECO:0000256" key="8">
    <source>
        <dbReference type="ARBA" id="ARBA00022989"/>
    </source>
</evidence>
<dbReference type="InterPro" id="IPR027995">
    <property type="entry name" value="Galactosyl_T_N"/>
</dbReference>
<sequence>IGNDTFNKGEIMNIAFSEALKLHNTFDCFIFHDVDLIPEIDLNVYECESKAPRHLSPAVDELRYVLMYNILVGGVLALTKEQFIKVNGWSNMYWGWGGEDDDMSQRIINASFKLSRPPNHIGRYKMIRHEKRERAVNRRMLLRTWFRYHDDGIKQIAKLNYTVKNIEQNHLYTNISVDIGPKPNITEQTFMNIPTVNWGAT</sequence>
<dbReference type="GO" id="GO:0006688">
    <property type="term" value="P:glycosphingolipid biosynthetic process"/>
    <property type="evidence" value="ECO:0007669"/>
    <property type="project" value="TreeGrafter"/>
</dbReference>
<evidence type="ECO:0000256" key="1">
    <source>
        <dbReference type="ARBA" id="ARBA00004606"/>
    </source>
</evidence>
<dbReference type="EMBL" id="CAJOBA010047156">
    <property type="protein sequence ID" value="CAF4197882.1"/>
    <property type="molecule type" value="Genomic_DNA"/>
</dbReference>
<evidence type="ECO:0000256" key="9">
    <source>
        <dbReference type="ARBA" id="ARBA00023136"/>
    </source>
</evidence>
<dbReference type="Pfam" id="PF13733">
    <property type="entry name" value="Glyco_transf_7N"/>
    <property type="match status" value="1"/>
</dbReference>
<evidence type="ECO:0000259" key="11">
    <source>
        <dbReference type="Pfam" id="PF02709"/>
    </source>
</evidence>
<dbReference type="PANTHER" id="PTHR19300">
    <property type="entry name" value="BETA-1,4-GALACTOSYLTRANSFERASE"/>
    <property type="match status" value="1"/>
</dbReference>
<evidence type="ECO:0000313" key="15">
    <source>
        <dbReference type="Proteomes" id="UP000677228"/>
    </source>
</evidence>
<feature type="domain" description="Galactosyltransferase N-terminal" evidence="12">
    <location>
        <begin position="2"/>
        <end position="48"/>
    </location>
</feature>
<comment type="pathway">
    <text evidence="2">Protein modification; protein glycosylation.</text>
</comment>
<evidence type="ECO:0000256" key="2">
    <source>
        <dbReference type="ARBA" id="ARBA00004922"/>
    </source>
</evidence>
<keyword evidence="8" id="KW-1133">Transmembrane helix</keyword>
<dbReference type="GO" id="GO:0005794">
    <property type="term" value="C:Golgi apparatus"/>
    <property type="evidence" value="ECO:0007669"/>
    <property type="project" value="TreeGrafter"/>
</dbReference>
<evidence type="ECO:0000256" key="10">
    <source>
        <dbReference type="ARBA" id="ARBA00023180"/>
    </source>
</evidence>
<evidence type="ECO:0000313" key="13">
    <source>
        <dbReference type="EMBL" id="CAF1390189.1"/>
    </source>
</evidence>
<evidence type="ECO:0008006" key="16">
    <source>
        <dbReference type="Google" id="ProtNLM"/>
    </source>
</evidence>
<protein>
    <recommendedName>
        <fullName evidence="16">Beta-1,4-galactosyltransferase</fullName>
    </recommendedName>
</protein>
<dbReference type="GO" id="GO:0033842">
    <property type="term" value="F:N-acetyl-beta-glucosaminyl-derivative 4-beta-N-acetylgalactosaminyltransferase activity"/>
    <property type="evidence" value="ECO:0007669"/>
    <property type="project" value="TreeGrafter"/>
</dbReference>
<keyword evidence="5" id="KW-0808">Transferase</keyword>
<evidence type="ECO:0000313" key="14">
    <source>
        <dbReference type="EMBL" id="CAF4197882.1"/>
    </source>
</evidence>